<dbReference type="Proteomes" id="UP000251800">
    <property type="component" value="Unassembled WGS sequence"/>
</dbReference>
<evidence type="ECO:0000313" key="2">
    <source>
        <dbReference type="EMBL" id="PWN57596.1"/>
    </source>
</evidence>
<keyword evidence="1" id="KW-0175">Coiled coil</keyword>
<reference evidence="2 3" key="1">
    <citation type="submission" date="2018-05" db="EMBL/GenBank/DDBJ databases">
        <title>Abyssibacter profundi OUC007T gen. nov., sp. nov, a marine bacterium isolated from seawater of the Mariana Trench.</title>
        <authorList>
            <person name="Zhou S."/>
        </authorList>
    </citation>
    <scope>NUCLEOTIDE SEQUENCE [LARGE SCALE GENOMIC DNA]</scope>
    <source>
        <strain evidence="2 3">OUC007</strain>
    </source>
</reference>
<feature type="coiled-coil region" evidence="1">
    <location>
        <begin position="122"/>
        <end position="156"/>
    </location>
</feature>
<gene>
    <name evidence="2" type="ORF">DEH80_00180</name>
</gene>
<dbReference type="AlphaFoldDB" id="A0A363UQ86"/>
<comment type="caution">
    <text evidence="2">The sequence shown here is derived from an EMBL/GenBank/DDBJ whole genome shotgun (WGS) entry which is preliminary data.</text>
</comment>
<organism evidence="2 3">
    <name type="scientific">Abyssibacter profundi</name>
    <dbReference type="NCBI Taxonomy" id="2182787"/>
    <lineage>
        <taxon>Bacteria</taxon>
        <taxon>Pseudomonadati</taxon>
        <taxon>Pseudomonadota</taxon>
        <taxon>Gammaproteobacteria</taxon>
        <taxon>Chromatiales</taxon>
        <taxon>Oceanococcaceae</taxon>
        <taxon>Abyssibacter</taxon>
    </lineage>
</organism>
<keyword evidence="3" id="KW-1185">Reference proteome</keyword>
<accession>A0A363UQ86</accession>
<sequence>MPLMGLVLAGCQLLPAGPAGVTPETAAADPAPTVCPGLPAFAATVADYTALELQTATEGLSQSDMGAAGACDQARLALLQARPGHGGFAPEAAEQQFAQLLDGPTELDRWTRRFLISSRDTLAAWMEQHRALKERLLVLEQTVDTRERTIREMQDQIDALTSIERSTDRGFD</sequence>
<protein>
    <submittedName>
        <fullName evidence="2">Uncharacterized protein</fullName>
    </submittedName>
</protein>
<name>A0A363UQ86_9GAMM</name>
<evidence type="ECO:0000256" key="1">
    <source>
        <dbReference type="SAM" id="Coils"/>
    </source>
</evidence>
<dbReference type="EMBL" id="QEQK01000001">
    <property type="protein sequence ID" value="PWN57596.1"/>
    <property type="molecule type" value="Genomic_DNA"/>
</dbReference>
<proteinExistence type="predicted"/>
<evidence type="ECO:0000313" key="3">
    <source>
        <dbReference type="Proteomes" id="UP000251800"/>
    </source>
</evidence>